<keyword evidence="3" id="KW-1185">Reference proteome</keyword>
<sequence length="128" mass="14114">MTDIQVANFLANHPPAIKVGGRRHSISGTRHRPHPAPEAAPAADASTEPLDYPRPAHPAAREEVAHVPPPPHEEGLPRKDTKHENERKSQELAQRKAEMMRPTRTPKNDARAFGAAGRIAQPAKEMHF</sequence>
<comment type="caution">
    <text evidence="2">The sequence shown here is derived from an EMBL/GenBank/DDBJ whole genome shotgun (WGS) entry which is preliminary data.</text>
</comment>
<evidence type="ECO:0000313" key="3">
    <source>
        <dbReference type="Proteomes" id="UP001362999"/>
    </source>
</evidence>
<protein>
    <submittedName>
        <fullName evidence="2">Uncharacterized protein</fullName>
    </submittedName>
</protein>
<name>A0AAW0ED28_9AGAR</name>
<evidence type="ECO:0000313" key="2">
    <source>
        <dbReference type="EMBL" id="KAK7063559.1"/>
    </source>
</evidence>
<dbReference type="Proteomes" id="UP001362999">
    <property type="component" value="Unassembled WGS sequence"/>
</dbReference>
<gene>
    <name evidence="2" type="ORF">R3P38DRAFT_2819085</name>
</gene>
<reference evidence="2 3" key="1">
    <citation type="journal article" date="2024" name="J Genomics">
        <title>Draft genome sequencing and assembly of Favolaschia claudopus CIRM-BRFM 2984 isolated from oak limbs.</title>
        <authorList>
            <person name="Navarro D."/>
            <person name="Drula E."/>
            <person name="Chaduli D."/>
            <person name="Cazenave R."/>
            <person name="Ahrendt S."/>
            <person name="Wang J."/>
            <person name="Lipzen A."/>
            <person name="Daum C."/>
            <person name="Barry K."/>
            <person name="Grigoriev I.V."/>
            <person name="Favel A."/>
            <person name="Rosso M.N."/>
            <person name="Martin F."/>
        </authorList>
    </citation>
    <scope>NUCLEOTIDE SEQUENCE [LARGE SCALE GENOMIC DNA]</scope>
    <source>
        <strain evidence="2 3">CIRM-BRFM 2984</strain>
    </source>
</reference>
<dbReference type="AlphaFoldDB" id="A0AAW0ED28"/>
<feature type="region of interest" description="Disordered" evidence="1">
    <location>
        <begin position="1"/>
        <end position="113"/>
    </location>
</feature>
<organism evidence="2 3">
    <name type="scientific">Favolaschia claudopus</name>
    <dbReference type="NCBI Taxonomy" id="2862362"/>
    <lineage>
        <taxon>Eukaryota</taxon>
        <taxon>Fungi</taxon>
        <taxon>Dikarya</taxon>
        <taxon>Basidiomycota</taxon>
        <taxon>Agaricomycotina</taxon>
        <taxon>Agaricomycetes</taxon>
        <taxon>Agaricomycetidae</taxon>
        <taxon>Agaricales</taxon>
        <taxon>Marasmiineae</taxon>
        <taxon>Mycenaceae</taxon>
        <taxon>Favolaschia</taxon>
    </lineage>
</organism>
<proteinExistence type="predicted"/>
<feature type="compositionally biased region" description="Basic residues" evidence="1">
    <location>
        <begin position="20"/>
        <end position="34"/>
    </location>
</feature>
<accession>A0AAW0ED28</accession>
<evidence type="ECO:0000256" key="1">
    <source>
        <dbReference type="SAM" id="MobiDB-lite"/>
    </source>
</evidence>
<dbReference type="EMBL" id="JAWWNJ010000001">
    <property type="protein sequence ID" value="KAK7063559.1"/>
    <property type="molecule type" value="Genomic_DNA"/>
</dbReference>
<feature type="compositionally biased region" description="Basic and acidic residues" evidence="1">
    <location>
        <begin position="59"/>
        <end position="110"/>
    </location>
</feature>